<protein>
    <submittedName>
        <fullName evidence="1">Uncharacterized protein</fullName>
    </submittedName>
</protein>
<sequence>MDTDIGVARFDIRSFAEILPETVANRVLDAQSHEIERLQRTFDRRRHHAHGVGDRKVIRPQLAHGQTVDVLLLDVRPLDDMPQDARGDTRLQVGAVADRPLAREKHPAVHRLEVFTADAAQFIEQQFFKPARADRKIFVHVRRVSGRQGKERQGG</sequence>
<comment type="caution">
    <text evidence="1">The sequence shown here is derived from an EMBL/GenBank/DDBJ whole genome shotgun (WGS) entry which is preliminary data.</text>
</comment>
<dbReference type="AlphaFoldDB" id="A0A645GEA8"/>
<evidence type="ECO:0000313" key="1">
    <source>
        <dbReference type="EMBL" id="MPN24420.1"/>
    </source>
</evidence>
<organism evidence="1">
    <name type="scientific">bioreactor metagenome</name>
    <dbReference type="NCBI Taxonomy" id="1076179"/>
    <lineage>
        <taxon>unclassified sequences</taxon>
        <taxon>metagenomes</taxon>
        <taxon>ecological metagenomes</taxon>
    </lineage>
</organism>
<gene>
    <name evidence="1" type="ORF">SDC9_171819</name>
</gene>
<accession>A0A645GEA8</accession>
<name>A0A645GEA8_9ZZZZ</name>
<proteinExistence type="predicted"/>
<reference evidence="1" key="1">
    <citation type="submission" date="2019-08" db="EMBL/GenBank/DDBJ databases">
        <authorList>
            <person name="Kucharzyk K."/>
            <person name="Murdoch R.W."/>
            <person name="Higgins S."/>
            <person name="Loffler F."/>
        </authorList>
    </citation>
    <scope>NUCLEOTIDE SEQUENCE</scope>
</reference>
<dbReference type="EMBL" id="VSSQ01073271">
    <property type="protein sequence ID" value="MPN24420.1"/>
    <property type="molecule type" value="Genomic_DNA"/>
</dbReference>